<keyword evidence="1" id="KW-1133">Transmembrane helix</keyword>
<feature type="transmembrane region" description="Helical" evidence="1">
    <location>
        <begin position="68"/>
        <end position="98"/>
    </location>
</feature>
<evidence type="ECO:0000313" key="2">
    <source>
        <dbReference type="EMBL" id="SDG87284.1"/>
    </source>
</evidence>
<keyword evidence="1" id="KW-0812">Transmembrane</keyword>
<proteinExistence type="predicted"/>
<organism evidence="2 3">
    <name type="scientific">Roseospirillum parvum</name>
    <dbReference type="NCBI Taxonomy" id="83401"/>
    <lineage>
        <taxon>Bacteria</taxon>
        <taxon>Pseudomonadati</taxon>
        <taxon>Pseudomonadota</taxon>
        <taxon>Alphaproteobacteria</taxon>
        <taxon>Rhodospirillales</taxon>
        <taxon>Rhodospirillaceae</taxon>
        <taxon>Roseospirillum</taxon>
    </lineage>
</organism>
<dbReference type="STRING" id="83401.SAMN05421742_10386"/>
<feature type="transmembrane region" description="Helical" evidence="1">
    <location>
        <begin position="12"/>
        <end position="31"/>
    </location>
</feature>
<feature type="transmembrane region" description="Helical" evidence="1">
    <location>
        <begin position="43"/>
        <end position="62"/>
    </location>
</feature>
<keyword evidence="3" id="KW-1185">Reference proteome</keyword>
<dbReference type="OrthoDB" id="7870157at2"/>
<dbReference type="InterPro" id="IPR008407">
    <property type="entry name" value="Brnchd-chn_aa_trnsp_AzlD"/>
</dbReference>
<dbReference type="EMBL" id="FNCV01000003">
    <property type="protein sequence ID" value="SDG87284.1"/>
    <property type="molecule type" value="Genomic_DNA"/>
</dbReference>
<evidence type="ECO:0000313" key="3">
    <source>
        <dbReference type="Proteomes" id="UP000217076"/>
    </source>
</evidence>
<dbReference type="RefSeq" id="WP_092616756.1">
    <property type="nucleotide sequence ID" value="NZ_FNCV01000003.1"/>
</dbReference>
<dbReference type="AlphaFoldDB" id="A0A1G7XT31"/>
<accession>A0A1G7XT31</accession>
<sequence>MADPAGTAPWLLIAGLAGGTFALRLGGYLIGARLPREGRWARAFTALPGCLLSALVATSLAQGGPPEWLAAGAALLVAMLTRNLPLTMLAGVGAVWLLRGLF</sequence>
<name>A0A1G7XT31_9PROT</name>
<evidence type="ECO:0000256" key="1">
    <source>
        <dbReference type="SAM" id="Phobius"/>
    </source>
</evidence>
<reference evidence="3" key="1">
    <citation type="submission" date="2016-10" db="EMBL/GenBank/DDBJ databases">
        <authorList>
            <person name="Varghese N."/>
            <person name="Submissions S."/>
        </authorList>
    </citation>
    <scope>NUCLEOTIDE SEQUENCE [LARGE SCALE GENOMIC DNA]</scope>
    <source>
        <strain evidence="3">930I</strain>
    </source>
</reference>
<gene>
    <name evidence="2" type="ORF">SAMN05421742_10386</name>
</gene>
<dbReference type="Pfam" id="PF05437">
    <property type="entry name" value="AzlD"/>
    <property type="match status" value="1"/>
</dbReference>
<keyword evidence="1" id="KW-0472">Membrane</keyword>
<protein>
    <submittedName>
        <fullName evidence="2">Uncharacterized membrane protein</fullName>
    </submittedName>
</protein>
<dbReference type="Proteomes" id="UP000217076">
    <property type="component" value="Unassembled WGS sequence"/>
</dbReference>